<feature type="transmembrane region" description="Helical" evidence="1">
    <location>
        <begin position="200"/>
        <end position="217"/>
    </location>
</feature>
<dbReference type="InterPro" id="IPR002656">
    <property type="entry name" value="Acyl_transf_3_dom"/>
</dbReference>
<feature type="transmembrane region" description="Helical" evidence="1">
    <location>
        <begin position="171"/>
        <end position="188"/>
    </location>
</feature>
<feature type="domain" description="Acyltransferase 3" evidence="2">
    <location>
        <begin position="6"/>
        <end position="321"/>
    </location>
</feature>
<dbReference type="Pfam" id="PF01757">
    <property type="entry name" value="Acyl_transf_3"/>
    <property type="match status" value="1"/>
</dbReference>
<feature type="transmembrane region" description="Helical" evidence="1">
    <location>
        <begin position="9"/>
        <end position="26"/>
    </location>
</feature>
<name>A0ABS0GFR6_9VIBR</name>
<feature type="transmembrane region" description="Helical" evidence="1">
    <location>
        <begin position="268"/>
        <end position="285"/>
    </location>
</feature>
<keyword evidence="1" id="KW-0812">Transmembrane</keyword>
<dbReference type="PANTHER" id="PTHR37312">
    <property type="entry name" value="MEMBRANE-BOUND ACYLTRANSFERASE YKRP-RELATED"/>
    <property type="match status" value="1"/>
</dbReference>
<feature type="transmembrane region" description="Helical" evidence="1">
    <location>
        <begin position="237"/>
        <end position="259"/>
    </location>
</feature>
<dbReference type="PANTHER" id="PTHR37312:SF1">
    <property type="entry name" value="MEMBRANE-BOUND ACYLTRANSFERASE YKRP-RELATED"/>
    <property type="match status" value="1"/>
</dbReference>
<keyword evidence="1" id="KW-1133">Transmembrane helix</keyword>
<dbReference type="Proteomes" id="UP000597206">
    <property type="component" value="Unassembled WGS sequence"/>
</dbReference>
<comment type="caution">
    <text evidence="3">The sequence shown here is derived from an EMBL/GenBank/DDBJ whole genome shotgun (WGS) entry which is preliminary data.</text>
</comment>
<evidence type="ECO:0000313" key="3">
    <source>
        <dbReference type="EMBL" id="MBF9001190.1"/>
    </source>
</evidence>
<keyword evidence="4" id="KW-1185">Reference proteome</keyword>
<keyword evidence="1" id="KW-0472">Membrane</keyword>
<reference evidence="3 4" key="1">
    <citation type="submission" date="2020-11" db="EMBL/GenBank/DDBJ databases">
        <title>Vibrio nitrifigilis sp. nov., a marine nitrogen-fixing bacterium isolated from the lagoon sediment of an islet inside an atoll.</title>
        <authorList>
            <person name="Wang L.-T."/>
            <person name="Shieh W.Y."/>
        </authorList>
    </citation>
    <scope>NUCLEOTIDE SEQUENCE [LARGE SCALE GENOMIC DNA]</scope>
    <source>
        <strain evidence="3 4">NFV-1</strain>
    </source>
</reference>
<evidence type="ECO:0000256" key="1">
    <source>
        <dbReference type="SAM" id="Phobius"/>
    </source>
</evidence>
<protein>
    <submittedName>
        <fullName evidence="3">Acyltransferase family protein</fullName>
    </submittedName>
</protein>
<feature type="transmembrane region" description="Helical" evidence="1">
    <location>
        <begin position="32"/>
        <end position="50"/>
    </location>
</feature>
<dbReference type="InterPro" id="IPR052734">
    <property type="entry name" value="Nod_factor_acetyltransferase"/>
</dbReference>
<accession>A0ABS0GFR6</accession>
<keyword evidence="3" id="KW-0808">Transferase</keyword>
<sequence length="348" mass="39289">MVRDPRIDIFRGFLILLVVLGHVKHIPIALHHAIYAFHMPAFFILAGYLFNLHKGGSAYETIAKKFNRLIIPAWVFGLICGLPFVAITLLHFNTDAVINFLTRLYGTLTGYPSWDTTFNCTPLWFLYALFIIEVIAILCKKLNENTFIITLMVLGVIGVLVSYQTDVVTPFNLLIGLSCLIYFTLGFFIKRISHSISKSWLFITPVVYCITYYVFVIHAKGDVISLAENNFGPANDFVWNIVLSLSGTGFALVISTLFAKNEMLSRGFSWLGVNTIPIIAFDYYVNDVFVKTFAITGISIPNAWLFIFPLKLAILVGIVWAVTRITWLNDIQSGKVQIFNKKTMSEQL</sequence>
<proteinExistence type="predicted"/>
<feature type="transmembrane region" description="Helical" evidence="1">
    <location>
        <begin position="71"/>
        <end position="92"/>
    </location>
</feature>
<dbReference type="EMBL" id="JADPMR010000001">
    <property type="protein sequence ID" value="MBF9001190.1"/>
    <property type="molecule type" value="Genomic_DNA"/>
</dbReference>
<organism evidence="3 4">
    <name type="scientific">Vibrio nitrifigilis</name>
    <dbReference type="NCBI Taxonomy" id="2789781"/>
    <lineage>
        <taxon>Bacteria</taxon>
        <taxon>Pseudomonadati</taxon>
        <taxon>Pseudomonadota</taxon>
        <taxon>Gammaproteobacteria</taxon>
        <taxon>Vibrionales</taxon>
        <taxon>Vibrionaceae</taxon>
        <taxon>Vibrio</taxon>
    </lineage>
</organism>
<evidence type="ECO:0000259" key="2">
    <source>
        <dbReference type="Pfam" id="PF01757"/>
    </source>
</evidence>
<feature type="transmembrane region" description="Helical" evidence="1">
    <location>
        <begin position="146"/>
        <end position="165"/>
    </location>
</feature>
<evidence type="ECO:0000313" key="4">
    <source>
        <dbReference type="Proteomes" id="UP000597206"/>
    </source>
</evidence>
<feature type="transmembrane region" description="Helical" evidence="1">
    <location>
        <begin position="121"/>
        <end position="139"/>
    </location>
</feature>
<dbReference type="RefSeq" id="WP_196123565.1">
    <property type="nucleotide sequence ID" value="NZ_JADPMR010000001.1"/>
</dbReference>
<keyword evidence="3" id="KW-0012">Acyltransferase</keyword>
<feature type="transmembrane region" description="Helical" evidence="1">
    <location>
        <begin position="305"/>
        <end position="327"/>
    </location>
</feature>
<gene>
    <name evidence="3" type="ORF">I1A42_11600</name>
</gene>
<dbReference type="GO" id="GO:0016746">
    <property type="term" value="F:acyltransferase activity"/>
    <property type="evidence" value="ECO:0007669"/>
    <property type="project" value="UniProtKB-KW"/>
</dbReference>